<dbReference type="InParanoid" id="A0A7N2KRF5"/>
<evidence type="ECO:0000313" key="2">
    <source>
        <dbReference type="Proteomes" id="UP000594261"/>
    </source>
</evidence>
<dbReference type="EnsemblPlants" id="QL02p002254:mrna">
    <property type="protein sequence ID" value="QL02p002254:mrna"/>
    <property type="gene ID" value="QL02p002254"/>
</dbReference>
<proteinExistence type="predicted"/>
<evidence type="ECO:0000313" key="1">
    <source>
        <dbReference type="EnsemblPlants" id="QL02p002254:mrna"/>
    </source>
</evidence>
<sequence>MIAEDVVVLSVEEQKCYCNYLGNGRWKLTKRSLVVARGHACHSMYKTHVKTRIRKWVISATRCVVEEKNAKRIAA</sequence>
<accession>A0A7N2KRF5</accession>
<name>A0A7N2KRF5_QUELO</name>
<reference evidence="1" key="2">
    <citation type="submission" date="2021-01" db="UniProtKB">
        <authorList>
            <consortium name="EnsemblPlants"/>
        </authorList>
    </citation>
    <scope>IDENTIFICATION</scope>
</reference>
<keyword evidence="2" id="KW-1185">Reference proteome</keyword>
<organism evidence="1 2">
    <name type="scientific">Quercus lobata</name>
    <name type="common">Valley oak</name>
    <dbReference type="NCBI Taxonomy" id="97700"/>
    <lineage>
        <taxon>Eukaryota</taxon>
        <taxon>Viridiplantae</taxon>
        <taxon>Streptophyta</taxon>
        <taxon>Embryophyta</taxon>
        <taxon>Tracheophyta</taxon>
        <taxon>Spermatophyta</taxon>
        <taxon>Magnoliopsida</taxon>
        <taxon>eudicotyledons</taxon>
        <taxon>Gunneridae</taxon>
        <taxon>Pentapetalae</taxon>
        <taxon>rosids</taxon>
        <taxon>fabids</taxon>
        <taxon>Fagales</taxon>
        <taxon>Fagaceae</taxon>
        <taxon>Quercus</taxon>
    </lineage>
</organism>
<reference evidence="2" key="1">
    <citation type="journal article" date="2016" name="G3 (Bethesda)">
        <title>First Draft Assembly and Annotation of the Genome of a California Endemic Oak Quercus lobata Nee (Fagaceae).</title>
        <authorList>
            <person name="Sork V.L."/>
            <person name="Fitz-Gibbon S.T."/>
            <person name="Puiu D."/>
            <person name="Crepeau M."/>
            <person name="Gugger P.F."/>
            <person name="Sherman R."/>
            <person name="Stevens K."/>
            <person name="Langley C.H."/>
            <person name="Pellegrini M."/>
            <person name="Salzberg S.L."/>
        </authorList>
    </citation>
    <scope>NUCLEOTIDE SEQUENCE [LARGE SCALE GENOMIC DNA]</scope>
    <source>
        <strain evidence="2">cv. SW786</strain>
    </source>
</reference>
<dbReference type="Gramene" id="QL02p002254:mrna">
    <property type="protein sequence ID" value="QL02p002254:mrna"/>
    <property type="gene ID" value="QL02p002254"/>
</dbReference>
<dbReference type="Proteomes" id="UP000594261">
    <property type="component" value="Chromosome 2"/>
</dbReference>
<dbReference type="AlphaFoldDB" id="A0A7N2KRF5"/>
<protein>
    <submittedName>
        <fullName evidence="1">Uncharacterized protein</fullName>
    </submittedName>
</protein>